<keyword evidence="3 6" id="KW-0812">Transmembrane</keyword>
<keyword evidence="8" id="KW-1185">Reference proteome</keyword>
<evidence type="ECO:0000256" key="3">
    <source>
        <dbReference type="ARBA" id="ARBA00022692"/>
    </source>
</evidence>
<evidence type="ECO:0000256" key="1">
    <source>
        <dbReference type="ARBA" id="ARBA00004370"/>
    </source>
</evidence>
<keyword evidence="6" id="KW-1003">Cell membrane</keyword>
<dbReference type="CDD" id="cd06662">
    <property type="entry name" value="SURF1"/>
    <property type="match status" value="1"/>
</dbReference>
<dbReference type="Proteomes" id="UP001597283">
    <property type="component" value="Unassembled WGS sequence"/>
</dbReference>
<dbReference type="InterPro" id="IPR045214">
    <property type="entry name" value="Surf1/Surf4"/>
</dbReference>
<dbReference type="PANTHER" id="PTHR23427">
    <property type="entry name" value="SURFEIT LOCUS PROTEIN"/>
    <property type="match status" value="1"/>
</dbReference>
<gene>
    <name evidence="7" type="ORF">ACFSC3_16470</name>
</gene>
<dbReference type="EMBL" id="JBHUFC010000008">
    <property type="protein sequence ID" value="MFD1789157.1"/>
    <property type="molecule type" value="Genomic_DNA"/>
</dbReference>
<dbReference type="PROSITE" id="PS50895">
    <property type="entry name" value="SURF1"/>
    <property type="match status" value="1"/>
</dbReference>
<evidence type="ECO:0000256" key="5">
    <source>
        <dbReference type="ARBA" id="ARBA00023136"/>
    </source>
</evidence>
<comment type="caution">
    <text evidence="6">Lacks conserved residue(s) required for the propagation of feature annotation.</text>
</comment>
<comment type="caution">
    <text evidence="7">The sequence shown here is derived from an EMBL/GenBank/DDBJ whole genome shotgun (WGS) entry which is preliminary data.</text>
</comment>
<dbReference type="RefSeq" id="WP_380941494.1">
    <property type="nucleotide sequence ID" value="NZ_JBHUFC010000008.1"/>
</dbReference>
<feature type="transmembrane region" description="Helical" evidence="6">
    <location>
        <begin position="212"/>
        <end position="233"/>
    </location>
</feature>
<sequence>MGEERQSRKRWLLAGLALAGIALFTSLGIWQVERRTWKLALIEAVDQRVHAPPIAAPARSEWQRYSPADWQYRRVVAVGRFRHDRETLVQAVTEQGNGYWVMTPLVTDKGGTILVNRGFVPPERSVRTARSDGLPDDILRVSGLLRISEPGGRVLRPNRPEQDRWFSRDVVAIAAARDLSNTLPYFIDADAGAPGEWPAGGLTVITFPNNHLVYALTWFGLALLCAYAVSIGVQKGPPIGVQKGPPSSSSVTGMTGAPFALVAA</sequence>
<dbReference type="Pfam" id="PF02104">
    <property type="entry name" value="SURF1"/>
    <property type="match status" value="1"/>
</dbReference>
<comment type="similarity">
    <text evidence="2 6">Belongs to the SURF1 family.</text>
</comment>
<dbReference type="InterPro" id="IPR002994">
    <property type="entry name" value="Surf1/Shy1"/>
</dbReference>
<evidence type="ECO:0000256" key="4">
    <source>
        <dbReference type="ARBA" id="ARBA00022989"/>
    </source>
</evidence>
<reference evidence="8" key="1">
    <citation type="journal article" date="2019" name="Int. J. Syst. Evol. Microbiol.">
        <title>The Global Catalogue of Microorganisms (GCM) 10K type strain sequencing project: providing services to taxonomists for standard genome sequencing and annotation.</title>
        <authorList>
            <consortium name="The Broad Institute Genomics Platform"/>
            <consortium name="The Broad Institute Genome Sequencing Center for Infectious Disease"/>
            <person name="Wu L."/>
            <person name="Ma J."/>
        </authorList>
    </citation>
    <scope>NUCLEOTIDE SEQUENCE [LARGE SCALE GENOMIC DNA]</scope>
    <source>
        <strain evidence="8">Q85</strain>
    </source>
</reference>
<name>A0ABW4NGI7_9SPHN</name>
<dbReference type="PANTHER" id="PTHR23427:SF2">
    <property type="entry name" value="SURFEIT LOCUS PROTEIN 1"/>
    <property type="match status" value="1"/>
</dbReference>
<proteinExistence type="inferred from homology"/>
<evidence type="ECO:0000313" key="8">
    <source>
        <dbReference type="Proteomes" id="UP001597283"/>
    </source>
</evidence>
<keyword evidence="5 6" id="KW-0472">Membrane</keyword>
<evidence type="ECO:0000256" key="2">
    <source>
        <dbReference type="ARBA" id="ARBA00007165"/>
    </source>
</evidence>
<evidence type="ECO:0000256" key="6">
    <source>
        <dbReference type="RuleBase" id="RU363076"/>
    </source>
</evidence>
<organism evidence="7 8">
    <name type="scientific">Sphingomonas floccifaciens</name>
    <dbReference type="NCBI Taxonomy" id="1844115"/>
    <lineage>
        <taxon>Bacteria</taxon>
        <taxon>Pseudomonadati</taxon>
        <taxon>Pseudomonadota</taxon>
        <taxon>Alphaproteobacteria</taxon>
        <taxon>Sphingomonadales</taxon>
        <taxon>Sphingomonadaceae</taxon>
        <taxon>Sphingomonas</taxon>
    </lineage>
</organism>
<keyword evidence="4 6" id="KW-1133">Transmembrane helix</keyword>
<protein>
    <recommendedName>
        <fullName evidence="6">SURF1-like protein</fullName>
    </recommendedName>
</protein>
<comment type="subcellular location">
    <subcellularLocation>
        <location evidence="6">Cell membrane</location>
        <topology evidence="6">Multi-pass membrane protein</topology>
    </subcellularLocation>
    <subcellularLocation>
        <location evidence="1">Membrane</location>
    </subcellularLocation>
</comment>
<evidence type="ECO:0000313" key="7">
    <source>
        <dbReference type="EMBL" id="MFD1789157.1"/>
    </source>
</evidence>
<accession>A0ABW4NGI7</accession>